<comment type="cofactor">
    <cofactor evidence="2">
        <name>Zn(2+)</name>
        <dbReference type="ChEBI" id="CHEBI:29105"/>
    </cofactor>
</comment>
<dbReference type="CDD" id="cd09599">
    <property type="entry name" value="M1_LTA4H"/>
    <property type="match status" value="1"/>
</dbReference>
<comment type="subcellular location">
    <subcellularLocation>
        <location evidence="3">Cytoplasm</location>
    </subcellularLocation>
</comment>
<dbReference type="EMBL" id="JAXGFP010000004">
    <property type="protein sequence ID" value="MEG3184279.1"/>
    <property type="molecule type" value="Genomic_DNA"/>
</dbReference>
<dbReference type="RefSeq" id="WP_332616776.1">
    <property type="nucleotide sequence ID" value="NZ_JAXGFP010000004.1"/>
</dbReference>
<comment type="catalytic activity">
    <reaction evidence="1">
        <text>Release of an N-terminal amino acid, Xaa-|-Yaa- from a peptide, amide or arylamide. Xaa is preferably Ala, but may be most amino acids including Pro (slow action). When a terminal hydrophobic residue is followed by a prolyl residue, the two may be released as an intact Xaa-Pro dipeptide.</text>
        <dbReference type="EC" id="3.4.11.2"/>
    </reaction>
</comment>
<evidence type="ECO:0000256" key="3">
    <source>
        <dbReference type="ARBA" id="ARBA00004496"/>
    </source>
</evidence>
<accession>A0ABU7YZE5</accession>
<dbReference type="Gene3D" id="1.10.390.10">
    <property type="entry name" value="Neutral Protease Domain 2"/>
    <property type="match status" value="1"/>
</dbReference>
<keyword evidence="8" id="KW-0645">Protease</keyword>
<evidence type="ECO:0000256" key="6">
    <source>
        <dbReference type="ARBA" id="ARBA00015611"/>
    </source>
</evidence>
<dbReference type="SUPFAM" id="SSF55486">
    <property type="entry name" value="Metalloproteases ('zincins'), catalytic domain"/>
    <property type="match status" value="1"/>
</dbReference>
<dbReference type="SMART" id="SM01263">
    <property type="entry name" value="Leuk-A4-hydro_C"/>
    <property type="match status" value="1"/>
</dbReference>
<evidence type="ECO:0000256" key="1">
    <source>
        <dbReference type="ARBA" id="ARBA00000098"/>
    </source>
</evidence>
<keyword evidence="11" id="KW-0862">Zinc</keyword>
<feature type="domain" description="Peptidase M1 leukotriene A4 hydrolase/aminopeptidase C-terminal" evidence="13">
    <location>
        <begin position="495"/>
        <end position="634"/>
    </location>
</feature>
<dbReference type="Pfam" id="PF01433">
    <property type="entry name" value="Peptidase_M1"/>
    <property type="match status" value="1"/>
</dbReference>
<proteinExistence type="inferred from homology"/>
<sequence length="647" mass="71607">MRSSILTFCVAAAVIAGGCSRDAAPAGDTAATPDAEAAAPVTEYDSLSYAQPDQVRIEDLALELAVDFDNKQLAGSATYQLDWIDPDATQLVLDTRDLTIEKVVGERSDDKWVDLKFDLAEPDERLGSKLTIQAPQQPERIRVTYETSPEASGLQWLTPAMTEGGEQPFMFSQSQQIHARSWVPLQDTPRVRFTYTAHVTSPEDAMVLMSADNDPKAERDGDYSFKMPQAIPSYLLAIAAGDLVFEPINERSGVWAEPAMVEKAAAEFADTGKMIDATEAMYGPYRWERYDMLVLPPSFPYGGMENPRLSFITPTVIVGDGSLVSLIAHELAHSWSGNLVTFSSPKDQWLNEGITTYVENRIVESLYGKERADMEFVIARNELRETIGEMEPQAQSLAIRPDVQVKAGDTLTAVAYDKGAWFMQFLEQRFGREAFDEYLRGYFDHFAFQSIPTTTFVEYTQKNLLDKYPGKVTEAELDEWVYGTGIPDSAPETESPRMDAVDTARKAWLDAGTLPEASVTEAWTTQEWVHFLEGMPETLTTEQLAALDAAYEFTGTPNGEIAMRWYPLAVRSGYGEANDEIAAFLKKIGRRKLIMPTYEALVKTPEGLALAESTFAEARPGYHPITTGSVEAVIAEAKGEDAAPVRD</sequence>
<comment type="similarity">
    <text evidence="4">Belongs to the peptidase M1 family.</text>
</comment>
<dbReference type="InterPro" id="IPR027268">
    <property type="entry name" value="Peptidase_M4/M1_CTD_sf"/>
</dbReference>
<evidence type="ECO:0000256" key="12">
    <source>
        <dbReference type="ARBA" id="ARBA00023049"/>
    </source>
</evidence>
<gene>
    <name evidence="14" type="ORF">SNE34_09680</name>
</gene>
<evidence type="ECO:0000256" key="8">
    <source>
        <dbReference type="ARBA" id="ARBA00022670"/>
    </source>
</evidence>
<dbReference type="PRINTS" id="PR00756">
    <property type="entry name" value="ALADIPTASE"/>
</dbReference>
<keyword evidence="9" id="KW-0479">Metal-binding</keyword>
<dbReference type="InterPro" id="IPR014782">
    <property type="entry name" value="Peptidase_M1_dom"/>
</dbReference>
<reference evidence="14 15" key="1">
    <citation type="journal article" date="2016" name="Int. J. Syst. Evol. Microbiol.">
        <title>Lysobacter erysipheiresistens sp. nov., an antagonist of powdery mildew, isolated from tobacco-cultivated soil.</title>
        <authorList>
            <person name="Xie B."/>
            <person name="Li T."/>
            <person name="Lin X."/>
            <person name="Wang C.J."/>
            <person name="Chen Y.J."/>
            <person name="Liu W.J."/>
            <person name="Zhao Z.W."/>
        </authorList>
    </citation>
    <scope>NUCLEOTIDE SEQUENCE [LARGE SCALE GENOMIC DNA]</scope>
    <source>
        <strain evidence="14 15">RS-LYSO-3</strain>
    </source>
</reference>
<evidence type="ECO:0000313" key="14">
    <source>
        <dbReference type="EMBL" id="MEG3184279.1"/>
    </source>
</evidence>
<dbReference type="InterPro" id="IPR001930">
    <property type="entry name" value="Peptidase_M1"/>
</dbReference>
<dbReference type="InterPro" id="IPR016024">
    <property type="entry name" value="ARM-type_fold"/>
</dbReference>
<dbReference type="EC" id="3.4.11.2" evidence="5"/>
<name>A0ABU7YZE5_9GAMM</name>
<keyword evidence="12" id="KW-0482">Metalloprotease</keyword>
<evidence type="ECO:0000256" key="5">
    <source>
        <dbReference type="ARBA" id="ARBA00012564"/>
    </source>
</evidence>
<dbReference type="InterPro" id="IPR038502">
    <property type="entry name" value="M1_LTA-4_hydro/amino_C_sf"/>
</dbReference>
<dbReference type="Gene3D" id="3.30.2010.30">
    <property type="match status" value="1"/>
</dbReference>
<dbReference type="PANTHER" id="PTHR45726:SF3">
    <property type="entry name" value="LEUKOTRIENE A-4 HYDROLASE"/>
    <property type="match status" value="1"/>
</dbReference>
<evidence type="ECO:0000313" key="15">
    <source>
        <dbReference type="Proteomes" id="UP001355056"/>
    </source>
</evidence>
<evidence type="ECO:0000256" key="11">
    <source>
        <dbReference type="ARBA" id="ARBA00022833"/>
    </source>
</evidence>
<dbReference type="InterPro" id="IPR015211">
    <property type="entry name" value="Peptidase_M1_C"/>
</dbReference>
<organism evidence="14 15">
    <name type="scientific">Novilysobacter erysipheiresistens</name>
    <dbReference type="NCBI Taxonomy" id="1749332"/>
    <lineage>
        <taxon>Bacteria</taxon>
        <taxon>Pseudomonadati</taxon>
        <taxon>Pseudomonadota</taxon>
        <taxon>Gammaproteobacteria</taxon>
        <taxon>Lysobacterales</taxon>
        <taxon>Lysobacteraceae</taxon>
        <taxon>Novilysobacter</taxon>
    </lineage>
</organism>
<dbReference type="Gene3D" id="2.60.40.1730">
    <property type="entry name" value="tricorn interacting facor f3 domain"/>
    <property type="match status" value="1"/>
</dbReference>
<dbReference type="Pfam" id="PF09127">
    <property type="entry name" value="Leuk-A4-hydro_C"/>
    <property type="match status" value="1"/>
</dbReference>
<keyword evidence="7" id="KW-0963">Cytoplasm</keyword>
<evidence type="ECO:0000256" key="10">
    <source>
        <dbReference type="ARBA" id="ARBA00022801"/>
    </source>
</evidence>
<dbReference type="InterPro" id="IPR034015">
    <property type="entry name" value="M1_LTA4H"/>
</dbReference>
<evidence type="ECO:0000256" key="2">
    <source>
        <dbReference type="ARBA" id="ARBA00001947"/>
    </source>
</evidence>
<dbReference type="Proteomes" id="UP001355056">
    <property type="component" value="Unassembled WGS sequence"/>
</dbReference>
<dbReference type="SUPFAM" id="SSF63737">
    <property type="entry name" value="Leukotriene A4 hydrolase N-terminal domain"/>
    <property type="match status" value="1"/>
</dbReference>
<dbReference type="SUPFAM" id="SSF48371">
    <property type="entry name" value="ARM repeat"/>
    <property type="match status" value="1"/>
</dbReference>
<comment type="caution">
    <text evidence="14">The sequence shown here is derived from an EMBL/GenBank/DDBJ whole genome shotgun (WGS) entry which is preliminary data.</text>
</comment>
<keyword evidence="10" id="KW-0378">Hydrolase</keyword>
<dbReference type="PANTHER" id="PTHR45726">
    <property type="entry name" value="LEUKOTRIENE A-4 HYDROLASE"/>
    <property type="match status" value="1"/>
</dbReference>
<protein>
    <recommendedName>
        <fullName evidence="6">Aminopeptidase N</fullName>
        <ecNumber evidence="5">3.4.11.2</ecNumber>
    </recommendedName>
</protein>
<dbReference type="PROSITE" id="PS51257">
    <property type="entry name" value="PROKAR_LIPOPROTEIN"/>
    <property type="match status" value="1"/>
</dbReference>
<evidence type="ECO:0000259" key="13">
    <source>
        <dbReference type="SMART" id="SM01263"/>
    </source>
</evidence>
<evidence type="ECO:0000256" key="7">
    <source>
        <dbReference type="ARBA" id="ARBA00022490"/>
    </source>
</evidence>
<dbReference type="InterPro" id="IPR049980">
    <property type="entry name" value="LTA4H_cat"/>
</dbReference>
<dbReference type="InterPro" id="IPR042097">
    <property type="entry name" value="Aminopeptidase_N-like_N_sf"/>
</dbReference>
<dbReference type="Gene3D" id="1.25.40.320">
    <property type="entry name" value="Peptidase M1, leukotriene A4 hydrolase/aminopeptidase C-terminal domain"/>
    <property type="match status" value="1"/>
</dbReference>
<dbReference type="Pfam" id="PF17900">
    <property type="entry name" value="Peptidase_M1_N"/>
    <property type="match status" value="1"/>
</dbReference>
<keyword evidence="15" id="KW-1185">Reference proteome</keyword>
<evidence type="ECO:0000256" key="9">
    <source>
        <dbReference type="ARBA" id="ARBA00022723"/>
    </source>
</evidence>
<dbReference type="InterPro" id="IPR045357">
    <property type="entry name" value="Aminopeptidase_N-like_N"/>
</dbReference>
<evidence type="ECO:0000256" key="4">
    <source>
        <dbReference type="ARBA" id="ARBA00010136"/>
    </source>
</evidence>